<protein>
    <submittedName>
        <fullName evidence="4">Dipeptidyl aminopeptidase</fullName>
    </submittedName>
</protein>
<dbReference type="GO" id="GO:0006508">
    <property type="term" value="P:proteolysis"/>
    <property type="evidence" value="ECO:0007669"/>
    <property type="project" value="InterPro"/>
</dbReference>
<dbReference type="InterPro" id="IPR011042">
    <property type="entry name" value="6-blade_b-propeller_TolB-like"/>
</dbReference>
<evidence type="ECO:0000256" key="1">
    <source>
        <dbReference type="ARBA" id="ARBA00022801"/>
    </source>
</evidence>
<dbReference type="Gene3D" id="3.40.50.1820">
    <property type="entry name" value="alpha/beta hydrolase"/>
    <property type="match status" value="1"/>
</dbReference>
<dbReference type="PANTHER" id="PTHR42776:SF27">
    <property type="entry name" value="DIPEPTIDYL PEPTIDASE FAMILY MEMBER 6"/>
    <property type="match status" value="1"/>
</dbReference>
<evidence type="ECO:0000256" key="2">
    <source>
        <dbReference type="ARBA" id="ARBA00022825"/>
    </source>
</evidence>
<gene>
    <name evidence="4" type="ORF">TR51_03210</name>
</gene>
<dbReference type="Pfam" id="PF07676">
    <property type="entry name" value="PD40"/>
    <property type="match status" value="1"/>
</dbReference>
<proteinExistence type="predicted"/>
<accession>A0A0D0NE98</accession>
<dbReference type="GO" id="GO:0004252">
    <property type="term" value="F:serine-type endopeptidase activity"/>
    <property type="evidence" value="ECO:0007669"/>
    <property type="project" value="TreeGrafter"/>
</dbReference>
<dbReference type="PANTHER" id="PTHR42776">
    <property type="entry name" value="SERINE PEPTIDASE S9 FAMILY MEMBER"/>
    <property type="match status" value="1"/>
</dbReference>
<evidence type="ECO:0000259" key="3">
    <source>
        <dbReference type="Pfam" id="PF00326"/>
    </source>
</evidence>
<comment type="caution">
    <text evidence="4">The sequence shown here is derived from an EMBL/GenBank/DDBJ whole genome shotgun (WGS) entry which is preliminary data.</text>
</comment>
<dbReference type="OrthoDB" id="262125at2"/>
<dbReference type="AlphaFoldDB" id="A0A0D0NE98"/>
<dbReference type="SUPFAM" id="SSF82171">
    <property type="entry name" value="DPP6 N-terminal domain-like"/>
    <property type="match status" value="1"/>
</dbReference>
<sequence>MPHPEPTDPLTAELVVDIAAAVTPAVSPDGRLVAYDVVAHGDAGGNAGGGAGGNAGGRPSGAILVAAVDGSAAPRRLTDGAARERAPKWAPDSAALFFISDREEEGSAQLRRIRPDGGEDTVETLTSRRGGIVGHCPLLDGRTVALLAADEPTAEDERREAERDDAKVWGRHLPPTRLRLLDLASGVVRTVDGLGDRHVVEVTQRPDGGPLAVLSWSTPELGHGVMTAELHVVDPGSGAVHDLGPVGAEAQSPAWWKHDGGWHLAHLAVTPGQLIGGLAVVDTVPPTTGPAVEHRNLTADMSVCPTELVQVADGPPLALFADGLDTALYRLDPETLRFQQLSKTPGLLAGLTASRSGDTVAVLASTAYEPKDVHAGPVGGPLARIGDTAPELRGIRWGVQERLSHRAADGLQLDGLLILPVGRARDDGPFPLVTLVHGGPYSRYADEFALNAVDCGQWLAAAGYAVLLPNPRGGSGHGHEFAATAAGAVGGDEWTDVLGFIDLLVAQGVADPERLGIGGWSHGGFLAAWAIGRTDRFKAAMMGAGISDWGAQAGTGDWGILDAALGGSNGWDGPGPHLHDRNSPLSHAARIRTPMLILHGEQDTNVPLGQAIHFHRALRHFGVEHEFVVYPREGHGLEERAHQLDALRRIRAWYDRLLRTRAGA</sequence>
<keyword evidence="4" id="KW-0645">Protease</keyword>
<dbReference type="GO" id="GO:0004177">
    <property type="term" value="F:aminopeptidase activity"/>
    <property type="evidence" value="ECO:0007669"/>
    <property type="project" value="UniProtKB-KW"/>
</dbReference>
<name>A0A0D0NE98_KITGR</name>
<dbReference type="SUPFAM" id="SSF53474">
    <property type="entry name" value="alpha/beta-Hydrolases"/>
    <property type="match status" value="1"/>
</dbReference>
<keyword evidence="1" id="KW-0378">Hydrolase</keyword>
<dbReference type="InterPro" id="IPR001375">
    <property type="entry name" value="Peptidase_S9_cat"/>
</dbReference>
<reference evidence="4 5" key="1">
    <citation type="submission" date="2015-02" db="EMBL/GenBank/DDBJ databases">
        <title>Draft genome sequence of Kitasatospora griseola MF730-N6, a bafilomycin, terpentecin and satosporin producer.</title>
        <authorList>
            <person name="Arens J.C."/>
            <person name="Haltli B."/>
            <person name="Kerr R.G."/>
        </authorList>
    </citation>
    <scope>NUCLEOTIDE SEQUENCE [LARGE SCALE GENOMIC DNA]</scope>
    <source>
        <strain evidence="4 5">MF730-N6</strain>
    </source>
</reference>
<keyword evidence="2" id="KW-0720">Serine protease</keyword>
<dbReference type="InterPro" id="IPR011659">
    <property type="entry name" value="WD40"/>
</dbReference>
<dbReference type="EMBL" id="JXZB01000001">
    <property type="protein sequence ID" value="KIQ66570.1"/>
    <property type="molecule type" value="Genomic_DNA"/>
</dbReference>
<dbReference type="Proteomes" id="UP000032066">
    <property type="component" value="Unassembled WGS sequence"/>
</dbReference>
<keyword evidence="5" id="KW-1185">Reference proteome</keyword>
<evidence type="ECO:0000313" key="5">
    <source>
        <dbReference type="Proteomes" id="UP000032066"/>
    </source>
</evidence>
<dbReference type="PATRIC" id="fig|2064.6.peg.721"/>
<dbReference type="InterPro" id="IPR029058">
    <property type="entry name" value="AB_hydrolase_fold"/>
</dbReference>
<evidence type="ECO:0000313" key="4">
    <source>
        <dbReference type="EMBL" id="KIQ66570.1"/>
    </source>
</evidence>
<dbReference type="Gene3D" id="2.120.10.30">
    <property type="entry name" value="TolB, C-terminal domain"/>
    <property type="match status" value="1"/>
</dbReference>
<dbReference type="Pfam" id="PF00326">
    <property type="entry name" value="Peptidase_S9"/>
    <property type="match status" value="1"/>
</dbReference>
<keyword evidence="4" id="KW-0031">Aminopeptidase</keyword>
<organism evidence="4 5">
    <name type="scientific">Kitasatospora griseola</name>
    <name type="common">Streptomyces griseolosporeus</name>
    <dbReference type="NCBI Taxonomy" id="2064"/>
    <lineage>
        <taxon>Bacteria</taxon>
        <taxon>Bacillati</taxon>
        <taxon>Actinomycetota</taxon>
        <taxon>Actinomycetes</taxon>
        <taxon>Kitasatosporales</taxon>
        <taxon>Streptomycetaceae</taxon>
        <taxon>Kitasatospora</taxon>
    </lineage>
</organism>
<feature type="domain" description="Peptidase S9 prolyl oligopeptidase catalytic" evidence="3">
    <location>
        <begin position="457"/>
        <end position="658"/>
    </location>
</feature>
<dbReference type="STRING" id="2064.TR51_03210"/>